<dbReference type="AlphaFoldDB" id="A0A068VMJ6"/>
<organism evidence="1 2">
    <name type="scientific">Coffea canephora</name>
    <name type="common">Robusta coffee</name>
    <dbReference type="NCBI Taxonomy" id="49390"/>
    <lineage>
        <taxon>Eukaryota</taxon>
        <taxon>Viridiplantae</taxon>
        <taxon>Streptophyta</taxon>
        <taxon>Embryophyta</taxon>
        <taxon>Tracheophyta</taxon>
        <taxon>Spermatophyta</taxon>
        <taxon>Magnoliopsida</taxon>
        <taxon>eudicotyledons</taxon>
        <taxon>Gunneridae</taxon>
        <taxon>Pentapetalae</taxon>
        <taxon>asterids</taxon>
        <taxon>lamiids</taxon>
        <taxon>Gentianales</taxon>
        <taxon>Rubiaceae</taxon>
        <taxon>Ixoroideae</taxon>
        <taxon>Gardenieae complex</taxon>
        <taxon>Bertiereae - Coffeeae clade</taxon>
        <taxon>Coffeeae</taxon>
        <taxon>Coffea</taxon>
    </lineage>
</organism>
<proteinExistence type="predicted"/>
<keyword evidence="2" id="KW-1185">Reference proteome</keyword>
<dbReference type="Proteomes" id="UP000295252">
    <property type="component" value="Unassembled WGS sequence"/>
</dbReference>
<accession>A0A068VMJ6</accession>
<dbReference type="Gramene" id="CDP22005">
    <property type="protein sequence ID" value="CDP22005"/>
    <property type="gene ID" value="GSCOC_T00005595001"/>
</dbReference>
<evidence type="ECO:0000313" key="2">
    <source>
        <dbReference type="Proteomes" id="UP000295252"/>
    </source>
</evidence>
<gene>
    <name evidence="1" type="ORF">GSCOC_T00005595001</name>
</gene>
<dbReference type="OrthoDB" id="1937528at2759"/>
<reference evidence="2" key="1">
    <citation type="journal article" date="2014" name="Science">
        <title>The coffee genome provides insight into the convergent evolution of caffeine biosynthesis.</title>
        <authorList>
            <person name="Denoeud F."/>
            <person name="Carretero-Paulet L."/>
            <person name="Dereeper A."/>
            <person name="Droc G."/>
            <person name="Guyot R."/>
            <person name="Pietrella M."/>
            <person name="Zheng C."/>
            <person name="Alberti A."/>
            <person name="Anthony F."/>
            <person name="Aprea G."/>
            <person name="Aury J.M."/>
            <person name="Bento P."/>
            <person name="Bernard M."/>
            <person name="Bocs S."/>
            <person name="Campa C."/>
            <person name="Cenci A."/>
            <person name="Combes M.C."/>
            <person name="Crouzillat D."/>
            <person name="Da Silva C."/>
            <person name="Daddiego L."/>
            <person name="De Bellis F."/>
            <person name="Dussert S."/>
            <person name="Garsmeur O."/>
            <person name="Gayraud T."/>
            <person name="Guignon V."/>
            <person name="Jahn K."/>
            <person name="Jamilloux V."/>
            <person name="Joet T."/>
            <person name="Labadie K."/>
            <person name="Lan T."/>
            <person name="Leclercq J."/>
            <person name="Lepelley M."/>
            <person name="Leroy T."/>
            <person name="Li L.T."/>
            <person name="Librado P."/>
            <person name="Lopez L."/>
            <person name="Munoz A."/>
            <person name="Noel B."/>
            <person name="Pallavicini A."/>
            <person name="Perrotta G."/>
            <person name="Poncet V."/>
            <person name="Pot D."/>
            <person name="Priyono X."/>
            <person name="Rigoreau M."/>
            <person name="Rouard M."/>
            <person name="Rozas J."/>
            <person name="Tranchant-Dubreuil C."/>
            <person name="VanBuren R."/>
            <person name="Zhang Q."/>
            <person name="Andrade A.C."/>
            <person name="Argout X."/>
            <person name="Bertrand B."/>
            <person name="de Kochko A."/>
            <person name="Graziosi G."/>
            <person name="Henry R.J."/>
            <person name="Jayarama X."/>
            <person name="Ming R."/>
            <person name="Nagai C."/>
            <person name="Rounsley S."/>
            <person name="Sankoff D."/>
            <person name="Giuliano G."/>
            <person name="Albert V.A."/>
            <person name="Wincker P."/>
            <person name="Lashermes P."/>
        </authorList>
    </citation>
    <scope>NUCLEOTIDE SEQUENCE [LARGE SCALE GENOMIC DNA]</scope>
    <source>
        <strain evidence="2">cv. DH200-94</strain>
    </source>
</reference>
<evidence type="ECO:0000313" key="1">
    <source>
        <dbReference type="EMBL" id="CDP22005.1"/>
    </source>
</evidence>
<dbReference type="EMBL" id="HG748012">
    <property type="protein sequence ID" value="CDP22005.1"/>
    <property type="molecule type" value="Genomic_DNA"/>
</dbReference>
<dbReference type="PhylomeDB" id="A0A068VMJ6"/>
<name>A0A068VMJ6_COFCA</name>
<dbReference type="InParanoid" id="A0A068VMJ6"/>
<dbReference type="OMA" id="FLETEMM"/>
<protein>
    <submittedName>
        <fullName evidence="1">DH200=94 genomic scaffold, scaffold_8928</fullName>
    </submittedName>
</protein>
<sequence length="177" mass="20060">MEKVKGVVYDLDKNSASGADGYTGLFFRHCWDIVGLDVLAATRDILAETPIPKGITSTLIVLIPKKFILLILNNLSQSWFSVLVNSRARAFADDIVIFARGDRRSVGNLVQFLTLYQTGADQWVNNQKSFFVVSKRCSAGHIRRIQQLTNFRHGSFLFTYWDVIYMQGVEKRSSSNF</sequence>